<proteinExistence type="predicted"/>
<evidence type="ECO:0000256" key="1">
    <source>
        <dbReference type="SAM" id="MobiDB-lite"/>
    </source>
</evidence>
<sequence length="45" mass="5327">MRLDEESRKIGSSGGHRSFPKMKGDDKKHEIRFKQIERTLKNKNL</sequence>
<feature type="region of interest" description="Disordered" evidence="1">
    <location>
        <begin position="1"/>
        <end position="45"/>
    </location>
</feature>
<evidence type="ECO:0000313" key="3">
    <source>
        <dbReference type="Proteomes" id="UP000018566"/>
    </source>
</evidence>
<feature type="compositionally biased region" description="Basic and acidic residues" evidence="1">
    <location>
        <begin position="22"/>
        <end position="45"/>
    </location>
</feature>
<dbReference type="EMBL" id="CP005935">
    <property type="protein sequence ID" value="AHA71856.1"/>
    <property type="molecule type" value="Genomic_DNA"/>
</dbReference>
<gene>
    <name evidence="2" type="ORF">YBT1518_13395</name>
</gene>
<name>A0A9W3KD40_BACTU</name>
<accession>A0A9W3KD40</accession>
<organism evidence="2 3">
    <name type="scientific">Bacillus thuringiensis YBT-1518</name>
    <dbReference type="NCBI Taxonomy" id="529122"/>
    <lineage>
        <taxon>Bacteria</taxon>
        <taxon>Bacillati</taxon>
        <taxon>Bacillota</taxon>
        <taxon>Bacilli</taxon>
        <taxon>Bacillales</taxon>
        <taxon>Bacillaceae</taxon>
        <taxon>Bacillus</taxon>
        <taxon>Bacillus cereus group</taxon>
    </lineage>
</organism>
<dbReference type="Proteomes" id="UP000018566">
    <property type="component" value="Chromosome"/>
</dbReference>
<protein>
    <submittedName>
        <fullName evidence="2">Uncharacterized protein</fullName>
    </submittedName>
</protein>
<evidence type="ECO:0000313" key="2">
    <source>
        <dbReference type="EMBL" id="AHA71856.1"/>
    </source>
</evidence>
<dbReference type="KEGG" id="bthu:YBT1518_13395"/>
<dbReference type="AlphaFoldDB" id="A0A9W3KD40"/>
<reference evidence="2 3" key="1">
    <citation type="submission" date="2013-05" db="EMBL/GenBank/DDBJ databases">
        <title>Complete genome sequence of Bacillus thuringiensis YBT-1518, a typical strain with high toxicity to nematode.</title>
        <authorList>
            <person name="Wang P."/>
            <person name="Zhang C."/>
            <person name="Guo M."/>
            <person name="Guo S."/>
            <person name="Zhu Y."/>
            <person name="Zheng J."/>
            <person name="Zhu L."/>
            <person name="Ruan L."/>
            <person name="Peng D."/>
            <person name="Sun M."/>
        </authorList>
    </citation>
    <scope>NUCLEOTIDE SEQUENCE [LARGE SCALE GENOMIC DNA]</scope>
    <source>
        <strain evidence="2 3">YBT-1518</strain>
    </source>
</reference>